<dbReference type="Proteomes" id="UP000192501">
    <property type="component" value="Unassembled WGS sequence"/>
</dbReference>
<dbReference type="AlphaFoldDB" id="A0A1X0QIR0"/>
<accession>A0A1X0QIR0</accession>
<proteinExistence type="predicted"/>
<dbReference type="VEuPathDB" id="MicrosporidiaDB:HERIO_1568"/>
<gene>
    <name evidence="1" type="ORF">A0H76_455</name>
</gene>
<evidence type="ECO:0000313" key="2">
    <source>
        <dbReference type="Proteomes" id="UP000192501"/>
    </source>
</evidence>
<reference evidence="1 2" key="1">
    <citation type="journal article" date="2017" name="Environ. Microbiol.">
        <title>Decay of the glycolytic pathway and adaptation to intranuclear parasitism within Enterocytozoonidae microsporidia.</title>
        <authorList>
            <person name="Wiredu Boakye D."/>
            <person name="Jaroenlak P."/>
            <person name="Prachumwat A."/>
            <person name="Williams T.A."/>
            <person name="Bateman K.S."/>
            <person name="Itsathitphaisarn O."/>
            <person name="Sritunyalucksana K."/>
            <person name="Paszkiewicz K.H."/>
            <person name="Moore K.A."/>
            <person name="Stentiford G.D."/>
            <person name="Williams B.A."/>
        </authorList>
    </citation>
    <scope>NUCLEOTIDE SEQUENCE [LARGE SCALE GENOMIC DNA]</scope>
    <source>
        <strain evidence="2">canceri</strain>
    </source>
</reference>
<name>A0A1X0QIR0_9MICR</name>
<organism evidence="1 2">
    <name type="scientific">Hepatospora eriocheir</name>
    <dbReference type="NCBI Taxonomy" id="1081669"/>
    <lineage>
        <taxon>Eukaryota</taxon>
        <taxon>Fungi</taxon>
        <taxon>Fungi incertae sedis</taxon>
        <taxon>Microsporidia</taxon>
        <taxon>Hepatosporidae</taxon>
        <taxon>Hepatospora</taxon>
    </lineage>
</organism>
<sequence length="195" mass="22953">MEYKEQILFKLINKTRNYKVLEIDKSTSNKINVEYDVMVYSGISIDKHILKLKPDIFKIDISKSEYLKKSVINVCKENGIFIELVILDKINSDEVKINWLKALRKIVKFGGLSNLLITFESSLNNYKTQNDIIDVLKDFKVKNITKLFANYFKCYRKIALKRFGYRNCLVAFNLFKKDVISPLKEDFILNFNKLL</sequence>
<comment type="caution">
    <text evidence="1">The sequence shown here is derived from an EMBL/GenBank/DDBJ whole genome shotgun (WGS) entry which is preliminary data.</text>
</comment>
<dbReference type="EMBL" id="LTAI01000139">
    <property type="protein sequence ID" value="ORD99652.1"/>
    <property type="molecule type" value="Genomic_DNA"/>
</dbReference>
<evidence type="ECO:0000313" key="1">
    <source>
        <dbReference type="EMBL" id="ORD99652.1"/>
    </source>
</evidence>
<protein>
    <submittedName>
        <fullName evidence="1">Uncharacterized protein</fullName>
    </submittedName>
</protein>
<dbReference type="VEuPathDB" id="MicrosporidiaDB:A0H76_455"/>